<evidence type="ECO:0000256" key="13">
    <source>
        <dbReference type="ARBA" id="ARBA00022723"/>
    </source>
</evidence>
<feature type="domain" description="Hcy-binding" evidence="20">
    <location>
        <begin position="3"/>
        <end position="287"/>
    </location>
</feature>
<comment type="cofactor">
    <cofactor evidence="3">
        <name>methylcob(III)alamin</name>
        <dbReference type="ChEBI" id="CHEBI:28115"/>
    </cofactor>
</comment>
<comment type="similarity">
    <text evidence="5">Belongs to the vitamin-B12 dependent methionine synthase family.</text>
</comment>
<reference evidence="24 25" key="1">
    <citation type="submission" date="2018-04" db="EMBL/GenBank/DDBJ databases">
        <title>Genomic Encyclopedia of Type Strains, Phase IV (KMG-IV): sequencing the most valuable type-strain genomes for metagenomic binning, comparative biology and taxonomic classification.</title>
        <authorList>
            <person name="Goeker M."/>
        </authorList>
    </citation>
    <scope>NUCLEOTIDE SEQUENCE [LARGE SCALE GENOMIC DNA]</scope>
    <source>
        <strain evidence="24 25">DSM 14823</strain>
    </source>
</reference>
<evidence type="ECO:0000256" key="12">
    <source>
        <dbReference type="ARBA" id="ARBA00022691"/>
    </source>
</evidence>
<sequence length="803" mass="84894">MKRSEFRELASRKIIQLDGATGTELIKRGMPAGVCPELWVLEHPEAITDVQQAYVKAGSDIVYVPTFGGNPLKLAEFGLESRTAEINAELAAISRRAVSGTLIFGDIAPTGQLVEPFGPLPFEECVELYKKQIAALLEGGVDGFAIETMMDLQEARAALLAVRELCDLPAIVTLTFEPGGKTLTGIDPVAALVTLQALGADAFGCNCSTGPEAMAELIRRMKPYAEIPLAAKPNAGMPHLVGDKTVFDLAAPEFAEAAMQLAEAGANLMGGCCGTSPAHLAALHEKLRGRKPLPAAPVRRGVIASGTQFRRIALDEPFAIIGERINPTGKKALQAELRAGSLELVKTFAREQTELGAAVLDVNFGLSGIDETEMMRRGVSELVLACPTPLCIDSTRPATVEAALRLYPGRALLNSISLEEERIKEVLPIAARYGAMLVLLPLTDDGIPETLGERIRVLEAIMAEAAKYGYTPADYAADALIMTISASPEAAAVSLDFIEYCARKLKISTVCGLSNVSFGLPGRPTVNLAFLGMALGRGLNTAISNPAAPGLTDMVVASDALNGKDNRLERYLAYHAAKAPSPAGTAPARAQAPAELTPEAALTESVLRGKREETLKRLDALLAAGADPGKIVNGILIPAITEVGNRFERKEYFLPQLMQSAAAMQQAMEKLEPLLQADSGDAPAGPVFLVATVKGDIHDIGKNIVTLLLKNHHFQVIDLGKDVPAETIVDAAIEHKAAFIGLSALMTTTMPQMRTVVELARSRGVTAPVIVGGAAVDETFAESIGAVYAADAMATVRAALKLI</sequence>
<dbReference type="Gene3D" id="3.40.50.280">
    <property type="entry name" value="Cobalamin-binding domain"/>
    <property type="match status" value="1"/>
</dbReference>
<evidence type="ECO:0000256" key="17">
    <source>
        <dbReference type="ARBA" id="ARBA00025552"/>
    </source>
</evidence>
<feature type="binding site" evidence="19">
    <location>
        <position position="273"/>
    </location>
    <ligand>
        <name>Zn(2+)</name>
        <dbReference type="ChEBI" id="CHEBI:29105"/>
    </ligand>
</feature>
<evidence type="ECO:0000256" key="11">
    <source>
        <dbReference type="ARBA" id="ARBA00022679"/>
    </source>
</evidence>
<dbReference type="Gene3D" id="1.10.1240.10">
    <property type="entry name" value="Methionine synthase domain"/>
    <property type="match status" value="1"/>
</dbReference>
<dbReference type="PROSITE" id="PS50970">
    <property type="entry name" value="HCY"/>
    <property type="match status" value="1"/>
</dbReference>
<evidence type="ECO:0000313" key="24">
    <source>
        <dbReference type="EMBL" id="PVY44299.1"/>
    </source>
</evidence>
<dbReference type="Pfam" id="PF02310">
    <property type="entry name" value="B12-binding"/>
    <property type="match status" value="1"/>
</dbReference>
<dbReference type="PANTHER" id="PTHR45833:SF1">
    <property type="entry name" value="METHIONINE SYNTHASE"/>
    <property type="match status" value="1"/>
</dbReference>
<dbReference type="GO" id="GO:0005829">
    <property type="term" value="C:cytosol"/>
    <property type="evidence" value="ECO:0007669"/>
    <property type="project" value="TreeGrafter"/>
</dbReference>
<evidence type="ECO:0000256" key="9">
    <source>
        <dbReference type="ARBA" id="ARBA00022605"/>
    </source>
</evidence>
<dbReference type="Pfam" id="PF02574">
    <property type="entry name" value="S-methyl_trans"/>
    <property type="match status" value="1"/>
</dbReference>
<feature type="domain" description="B12-binding" evidence="22">
    <location>
        <begin position="685"/>
        <end position="803"/>
    </location>
</feature>
<dbReference type="SUPFAM" id="SSF52242">
    <property type="entry name" value="Cobalamin (vitamin B12)-binding domain"/>
    <property type="match status" value="1"/>
</dbReference>
<dbReference type="UniPathway" id="UPA00051">
    <property type="reaction ID" value="UER00081"/>
</dbReference>
<evidence type="ECO:0000313" key="25">
    <source>
        <dbReference type="Proteomes" id="UP000245959"/>
    </source>
</evidence>
<evidence type="ECO:0000256" key="7">
    <source>
        <dbReference type="ARBA" id="ARBA00013998"/>
    </source>
</evidence>
<dbReference type="PANTHER" id="PTHR45833">
    <property type="entry name" value="METHIONINE SYNTHASE"/>
    <property type="match status" value="1"/>
</dbReference>
<dbReference type="InterPro" id="IPR036724">
    <property type="entry name" value="Cobalamin-bd_sf"/>
</dbReference>
<dbReference type="CDD" id="cd02070">
    <property type="entry name" value="corrinoid_protein_B12-BD"/>
    <property type="match status" value="1"/>
</dbReference>
<dbReference type="PROSITE" id="PS50972">
    <property type="entry name" value="PTERIN_BINDING"/>
    <property type="match status" value="1"/>
</dbReference>
<evidence type="ECO:0000256" key="6">
    <source>
        <dbReference type="ARBA" id="ARBA00012032"/>
    </source>
</evidence>
<feature type="binding site" evidence="19">
    <location>
        <position position="272"/>
    </location>
    <ligand>
        <name>Zn(2+)</name>
        <dbReference type="ChEBI" id="CHEBI:29105"/>
    </ligand>
</feature>
<evidence type="ECO:0000256" key="2">
    <source>
        <dbReference type="ARBA" id="ARBA00001947"/>
    </source>
</evidence>
<evidence type="ECO:0000256" key="16">
    <source>
        <dbReference type="ARBA" id="ARBA00023285"/>
    </source>
</evidence>
<dbReference type="PROSITE" id="PS51332">
    <property type="entry name" value="B12_BINDING"/>
    <property type="match status" value="1"/>
</dbReference>
<keyword evidence="10" id="KW-0846">Cobalamin</keyword>
<evidence type="ECO:0000256" key="19">
    <source>
        <dbReference type="PROSITE-ProRule" id="PRU00333"/>
    </source>
</evidence>
<dbReference type="GO" id="GO:0008705">
    <property type="term" value="F:methionine synthase activity"/>
    <property type="evidence" value="ECO:0007669"/>
    <property type="project" value="UniProtKB-EC"/>
</dbReference>
<accession>A0A2U1B6J1</accession>
<dbReference type="InterPro" id="IPR011005">
    <property type="entry name" value="Dihydropteroate_synth-like_sf"/>
</dbReference>
<evidence type="ECO:0000256" key="5">
    <source>
        <dbReference type="ARBA" id="ARBA00010398"/>
    </source>
</evidence>
<dbReference type="SUPFAM" id="SSF47644">
    <property type="entry name" value="Methionine synthase domain"/>
    <property type="match status" value="1"/>
</dbReference>
<evidence type="ECO:0000256" key="15">
    <source>
        <dbReference type="ARBA" id="ARBA00023167"/>
    </source>
</evidence>
<dbReference type="EMBL" id="QEKH01000007">
    <property type="protein sequence ID" value="PVY44299.1"/>
    <property type="molecule type" value="Genomic_DNA"/>
</dbReference>
<dbReference type="InterPro" id="IPR036589">
    <property type="entry name" value="HCY_dom_sf"/>
</dbReference>
<dbReference type="RefSeq" id="WP_116883304.1">
    <property type="nucleotide sequence ID" value="NZ_CABMMC010000006.1"/>
</dbReference>
<keyword evidence="16" id="KW-0170">Cobalt</keyword>
<evidence type="ECO:0000259" key="22">
    <source>
        <dbReference type="PROSITE" id="PS51332"/>
    </source>
</evidence>
<evidence type="ECO:0000259" key="20">
    <source>
        <dbReference type="PROSITE" id="PS50970"/>
    </source>
</evidence>
<gene>
    <name evidence="24" type="ORF">C8D82_10754</name>
</gene>
<keyword evidence="11 19" id="KW-0808">Transferase</keyword>
<dbReference type="InterPro" id="IPR003726">
    <property type="entry name" value="HCY_dom"/>
</dbReference>
<dbReference type="OrthoDB" id="9803687at2"/>
<keyword evidence="9" id="KW-0028">Amino-acid biosynthesis</keyword>
<dbReference type="GO" id="GO:0032259">
    <property type="term" value="P:methylation"/>
    <property type="evidence" value="ECO:0007669"/>
    <property type="project" value="UniProtKB-KW"/>
</dbReference>
<dbReference type="PROSITE" id="PS51337">
    <property type="entry name" value="B12_BINDING_NTER"/>
    <property type="match status" value="1"/>
</dbReference>
<dbReference type="AlphaFoldDB" id="A0A2U1B6J1"/>
<dbReference type="Gene3D" id="3.20.20.20">
    <property type="entry name" value="Dihydropteroate synthase-like"/>
    <property type="match status" value="1"/>
</dbReference>
<keyword evidence="13 19" id="KW-0479">Metal-binding</keyword>
<evidence type="ECO:0000256" key="3">
    <source>
        <dbReference type="ARBA" id="ARBA00001956"/>
    </source>
</evidence>
<comment type="caution">
    <text evidence="24">The sequence shown here is derived from an EMBL/GenBank/DDBJ whole genome shotgun (WGS) entry which is preliminary data.</text>
</comment>
<dbReference type="GO" id="GO:0046653">
    <property type="term" value="P:tetrahydrofolate metabolic process"/>
    <property type="evidence" value="ECO:0007669"/>
    <property type="project" value="TreeGrafter"/>
</dbReference>
<dbReference type="SUPFAM" id="SSF82282">
    <property type="entry name" value="Homocysteine S-methyltransferase"/>
    <property type="match status" value="1"/>
</dbReference>
<organism evidence="24 25">
    <name type="scientific">Victivallis vadensis</name>
    <dbReference type="NCBI Taxonomy" id="172901"/>
    <lineage>
        <taxon>Bacteria</taxon>
        <taxon>Pseudomonadati</taxon>
        <taxon>Lentisphaerota</taxon>
        <taxon>Lentisphaeria</taxon>
        <taxon>Victivallales</taxon>
        <taxon>Victivallaceae</taxon>
        <taxon>Victivallis</taxon>
    </lineage>
</organism>
<keyword evidence="14 19" id="KW-0862">Zinc</keyword>
<dbReference type="InterPro" id="IPR006158">
    <property type="entry name" value="Cobalamin-bd"/>
</dbReference>
<name>A0A2U1B6J1_9BACT</name>
<dbReference type="InterPro" id="IPR000489">
    <property type="entry name" value="Pterin-binding_dom"/>
</dbReference>
<evidence type="ECO:0000256" key="1">
    <source>
        <dbReference type="ARBA" id="ARBA00001700"/>
    </source>
</evidence>
<keyword evidence="12" id="KW-0949">S-adenosyl-L-methionine</keyword>
<evidence type="ECO:0000256" key="14">
    <source>
        <dbReference type="ARBA" id="ARBA00022833"/>
    </source>
</evidence>
<dbReference type="Pfam" id="PF00809">
    <property type="entry name" value="Pterin_bind"/>
    <property type="match status" value="1"/>
</dbReference>
<evidence type="ECO:0000259" key="21">
    <source>
        <dbReference type="PROSITE" id="PS50972"/>
    </source>
</evidence>
<dbReference type="InterPro" id="IPR050554">
    <property type="entry name" value="Met_Synthase/Corrinoid"/>
</dbReference>
<dbReference type="EC" id="2.1.1.13" evidence="6"/>
<dbReference type="Gene3D" id="3.20.20.330">
    <property type="entry name" value="Homocysteine-binding-like domain"/>
    <property type="match status" value="1"/>
</dbReference>
<feature type="domain" description="Pterin-binding" evidence="21">
    <location>
        <begin position="318"/>
        <end position="562"/>
    </location>
</feature>
<protein>
    <recommendedName>
        <fullName evidence="7">Methionine synthase</fullName>
        <ecNumber evidence="6">2.1.1.13</ecNumber>
    </recommendedName>
    <alternativeName>
        <fullName evidence="18">5-methyltetrahydrofolate--homocysteine methyltransferase</fullName>
    </alternativeName>
</protein>
<dbReference type="InterPro" id="IPR036594">
    <property type="entry name" value="Meth_synthase_dom"/>
</dbReference>
<dbReference type="GeneID" id="78294614"/>
<dbReference type="SMART" id="SM01018">
    <property type="entry name" value="B12-binding_2"/>
    <property type="match status" value="1"/>
</dbReference>
<comment type="function">
    <text evidence="17">Catalyzes the transfer of a methyl group from methyl-cobalamin to homocysteine, yielding enzyme-bound cob(I)alamin and methionine. Subsequently, remethylates the cofactor using methyltetrahydrofolate.</text>
</comment>
<comment type="pathway">
    <text evidence="4">Amino-acid biosynthesis; L-methionine biosynthesis via de novo pathway; L-methionine from L-homocysteine (MetH route): step 1/1.</text>
</comment>
<feature type="binding site" evidence="19">
    <location>
        <position position="207"/>
    </location>
    <ligand>
        <name>Zn(2+)</name>
        <dbReference type="ChEBI" id="CHEBI:29105"/>
    </ligand>
</feature>
<evidence type="ECO:0000259" key="23">
    <source>
        <dbReference type="PROSITE" id="PS51337"/>
    </source>
</evidence>
<dbReference type="GO" id="GO:0046872">
    <property type="term" value="F:metal ion binding"/>
    <property type="evidence" value="ECO:0007669"/>
    <property type="project" value="UniProtKB-KW"/>
</dbReference>
<dbReference type="Pfam" id="PF02607">
    <property type="entry name" value="B12-binding_2"/>
    <property type="match status" value="1"/>
</dbReference>
<evidence type="ECO:0000256" key="10">
    <source>
        <dbReference type="ARBA" id="ARBA00022628"/>
    </source>
</evidence>
<evidence type="ECO:0000256" key="8">
    <source>
        <dbReference type="ARBA" id="ARBA00022603"/>
    </source>
</evidence>
<comment type="catalytic activity">
    <reaction evidence="1">
        <text>(6S)-5-methyl-5,6,7,8-tetrahydrofolate + L-homocysteine = (6S)-5,6,7,8-tetrahydrofolate + L-methionine</text>
        <dbReference type="Rhea" id="RHEA:11172"/>
        <dbReference type="ChEBI" id="CHEBI:18608"/>
        <dbReference type="ChEBI" id="CHEBI:57453"/>
        <dbReference type="ChEBI" id="CHEBI:57844"/>
        <dbReference type="ChEBI" id="CHEBI:58199"/>
        <dbReference type="EC" id="2.1.1.13"/>
    </reaction>
</comment>
<evidence type="ECO:0000256" key="4">
    <source>
        <dbReference type="ARBA" id="ARBA00005178"/>
    </source>
</evidence>
<dbReference type="SUPFAM" id="SSF51717">
    <property type="entry name" value="Dihydropteroate synthetase-like"/>
    <property type="match status" value="1"/>
</dbReference>
<dbReference type="GO" id="GO:0050667">
    <property type="term" value="P:homocysteine metabolic process"/>
    <property type="evidence" value="ECO:0007669"/>
    <property type="project" value="TreeGrafter"/>
</dbReference>
<keyword evidence="25" id="KW-1185">Reference proteome</keyword>
<dbReference type="InterPro" id="IPR003759">
    <property type="entry name" value="Cbl-bd_cap"/>
</dbReference>
<comment type="cofactor">
    <cofactor evidence="2 19">
        <name>Zn(2+)</name>
        <dbReference type="ChEBI" id="CHEBI:29105"/>
    </cofactor>
</comment>
<keyword evidence="8 19" id="KW-0489">Methyltransferase</keyword>
<dbReference type="Proteomes" id="UP000245959">
    <property type="component" value="Unassembled WGS sequence"/>
</dbReference>
<dbReference type="GO" id="GO:0031419">
    <property type="term" value="F:cobalamin binding"/>
    <property type="evidence" value="ECO:0007669"/>
    <property type="project" value="UniProtKB-KW"/>
</dbReference>
<feature type="domain" description="B12-binding N-terminal" evidence="23">
    <location>
        <begin position="589"/>
        <end position="683"/>
    </location>
</feature>
<evidence type="ECO:0000256" key="18">
    <source>
        <dbReference type="ARBA" id="ARBA00031040"/>
    </source>
</evidence>
<proteinExistence type="inferred from homology"/>
<keyword evidence="15" id="KW-0486">Methionine biosynthesis</keyword>